<feature type="transmembrane region" description="Helical" evidence="7">
    <location>
        <begin position="87"/>
        <end position="109"/>
    </location>
</feature>
<feature type="transmembrane region" description="Helical" evidence="7">
    <location>
        <begin position="420"/>
        <end position="441"/>
    </location>
</feature>
<dbReference type="EMBL" id="CAADFF010000058">
    <property type="protein sequence ID" value="VFJ94450.1"/>
    <property type="molecule type" value="Genomic_DNA"/>
</dbReference>
<evidence type="ECO:0000256" key="1">
    <source>
        <dbReference type="ARBA" id="ARBA00004651"/>
    </source>
</evidence>
<comment type="subcellular location">
    <subcellularLocation>
        <location evidence="1">Cell membrane</location>
        <topology evidence="1">Multi-pass membrane protein</topology>
    </subcellularLocation>
</comment>
<feature type="transmembrane region" description="Helical" evidence="7">
    <location>
        <begin position="273"/>
        <end position="296"/>
    </location>
</feature>
<feature type="transmembrane region" description="Helical" evidence="7">
    <location>
        <begin position="23"/>
        <end position="43"/>
    </location>
</feature>
<comment type="similarity">
    <text evidence="2">Belongs to the UPF0324 family.</text>
</comment>
<evidence type="ECO:0000313" key="8">
    <source>
        <dbReference type="EMBL" id="VFJ89245.1"/>
    </source>
</evidence>
<dbReference type="InterPro" id="IPR018383">
    <property type="entry name" value="UPF0324_pro"/>
</dbReference>
<dbReference type="PANTHER" id="PTHR30106">
    <property type="entry name" value="INNER MEMBRANE PROTEIN YEIH-RELATED"/>
    <property type="match status" value="1"/>
</dbReference>
<keyword evidence="5 7" id="KW-1133">Transmembrane helix</keyword>
<reference evidence="8" key="1">
    <citation type="submission" date="2019-02" db="EMBL/GenBank/DDBJ databases">
        <authorList>
            <person name="Gruber-Vodicka R. H."/>
            <person name="Seah K. B. B."/>
        </authorList>
    </citation>
    <scope>NUCLEOTIDE SEQUENCE</scope>
    <source>
        <strain evidence="8">BECK_M6</strain>
        <strain evidence="9">BECK_M7</strain>
    </source>
</reference>
<feature type="transmembrane region" description="Helical" evidence="7">
    <location>
        <begin position="462"/>
        <end position="481"/>
    </location>
</feature>
<accession>A0A450UAW7</accession>
<feature type="transmembrane region" description="Helical" evidence="7">
    <location>
        <begin position="526"/>
        <end position="548"/>
    </location>
</feature>
<dbReference type="GO" id="GO:0005886">
    <property type="term" value="C:plasma membrane"/>
    <property type="evidence" value="ECO:0007669"/>
    <property type="project" value="UniProtKB-SubCell"/>
</dbReference>
<proteinExistence type="inferred from homology"/>
<sequence>MSAINEHGVNKRWYDGMLSTEDWWAVWLGLIVFLAGMLSIWGLDLVGWMAKPKTWEWSAFWADPSWGKLLSVSHGKAGKAYEAISPFASLFITWLVFTGLTCIGAYFQRLDVKKFFFGFTCIFLITWTTWIAGHEAHFKALKTSQSITQPELYGDNVYCTTKVNKCSVQINKALEDIGVDVNAGRIPTEPQAAEAINRAKNAKVMSWGLQLGGGFSYMLALVVGLIIGNFLKRFADFLAEAAKPEWFIKTAIVYLGIKLGLMTMKATGFAVELALAGAAATFVAYLLFWPIIYTLGRKVFKLRRDASAVLSSGISICGVSASIATAGAIRAKPILPVAVSMLIVVFAMIELVGLPGFYATVAPDQPIVNGAAMGMTVKTDGADAAAGAILDEMMVANHYRNTGIQWEPDWILSAAILTKIWIDVFVGVWAFVLALIWVYKVEQKPGQSRVGLSEIWFRFPKFVIGYFVAWFFYIAIAAWFPDAIKEATDGANVVQSPMRKMMFMLTFVAIGAITDFSKLKGMGKLAALYAIGLFAIIAPIAYGVAYIFHHGMVPPIVGSS</sequence>
<evidence type="ECO:0000256" key="6">
    <source>
        <dbReference type="ARBA" id="ARBA00023136"/>
    </source>
</evidence>
<protein>
    <submittedName>
        <fullName evidence="8">Uncharacterized membrane protein YadS</fullName>
    </submittedName>
</protein>
<keyword evidence="6 7" id="KW-0472">Membrane</keyword>
<dbReference type="Pfam" id="PF03601">
    <property type="entry name" value="Cons_hypoth698"/>
    <property type="match status" value="1"/>
</dbReference>
<gene>
    <name evidence="8" type="ORF">BECKLFY1418A_GA0070994_10073</name>
    <name evidence="9" type="ORF">BECKLFY1418B_GA0070995_105816</name>
</gene>
<keyword evidence="3" id="KW-1003">Cell membrane</keyword>
<dbReference type="PANTHER" id="PTHR30106:SF1">
    <property type="entry name" value="UPF0324 MEMBRANE PROTEIN FN0533"/>
    <property type="match status" value="1"/>
</dbReference>
<dbReference type="AlphaFoldDB" id="A0A450UAW7"/>
<evidence type="ECO:0000256" key="3">
    <source>
        <dbReference type="ARBA" id="ARBA00022475"/>
    </source>
</evidence>
<feature type="transmembrane region" description="Helical" evidence="7">
    <location>
        <begin position="115"/>
        <end position="133"/>
    </location>
</feature>
<feature type="transmembrane region" description="Helical" evidence="7">
    <location>
        <begin position="334"/>
        <end position="358"/>
    </location>
</feature>
<name>A0A450UAW7_9GAMM</name>
<organism evidence="8">
    <name type="scientific">Candidatus Kentrum sp. LFY</name>
    <dbReference type="NCBI Taxonomy" id="2126342"/>
    <lineage>
        <taxon>Bacteria</taxon>
        <taxon>Pseudomonadati</taxon>
        <taxon>Pseudomonadota</taxon>
        <taxon>Gammaproteobacteria</taxon>
        <taxon>Candidatus Kentrum</taxon>
    </lineage>
</organism>
<dbReference type="EMBL" id="CAADFH010000007">
    <property type="protein sequence ID" value="VFJ89245.1"/>
    <property type="molecule type" value="Genomic_DNA"/>
</dbReference>
<evidence type="ECO:0000256" key="4">
    <source>
        <dbReference type="ARBA" id="ARBA00022692"/>
    </source>
</evidence>
<feature type="transmembrane region" description="Helical" evidence="7">
    <location>
        <begin position="308"/>
        <end position="327"/>
    </location>
</feature>
<keyword evidence="4 7" id="KW-0812">Transmembrane</keyword>
<feature type="transmembrane region" description="Helical" evidence="7">
    <location>
        <begin position="207"/>
        <end position="231"/>
    </location>
</feature>
<feature type="transmembrane region" description="Helical" evidence="7">
    <location>
        <begin position="501"/>
        <end position="519"/>
    </location>
</feature>
<evidence type="ECO:0000313" key="9">
    <source>
        <dbReference type="EMBL" id="VFJ94450.1"/>
    </source>
</evidence>
<evidence type="ECO:0000256" key="5">
    <source>
        <dbReference type="ARBA" id="ARBA00022989"/>
    </source>
</evidence>
<evidence type="ECO:0000256" key="7">
    <source>
        <dbReference type="SAM" id="Phobius"/>
    </source>
</evidence>
<evidence type="ECO:0000256" key="2">
    <source>
        <dbReference type="ARBA" id="ARBA00007977"/>
    </source>
</evidence>